<dbReference type="GeneID" id="94430885"/>
<dbReference type="RefSeq" id="XP_067920350.1">
    <property type="nucleotide sequence ID" value="XM_068067674.1"/>
</dbReference>
<accession>A0A2C6KQ97</accession>
<name>A0A2C6KQ97_9APIC</name>
<feature type="non-terminal residue" evidence="2">
    <location>
        <position position="1"/>
    </location>
</feature>
<sequence length="126" mass="14134">QVRHPRARGESDGEKCSFYDVPDLQTGVTRRLSHRLLRQFTPSVLTRDVSPDPYFADLYLPKARGATYGDEEIPGQAESPPHVQGSPGTTQIEERGTPGADPLEEKRRERNQGCWRAPTDCTEQRG</sequence>
<dbReference type="VEuPathDB" id="ToxoDB:CSUI_007529"/>
<dbReference type="Proteomes" id="UP000221165">
    <property type="component" value="Unassembled WGS sequence"/>
</dbReference>
<reference evidence="2 3" key="1">
    <citation type="journal article" date="2017" name="Int. J. Parasitol.">
        <title>The genome of the protozoan parasite Cystoisospora suis and a reverse vaccinology approach to identify vaccine candidates.</title>
        <authorList>
            <person name="Palmieri N."/>
            <person name="Shrestha A."/>
            <person name="Ruttkowski B."/>
            <person name="Beck T."/>
            <person name="Vogl C."/>
            <person name="Tomley F."/>
            <person name="Blake D.P."/>
            <person name="Joachim A."/>
        </authorList>
    </citation>
    <scope>NUCLEOTIDE SEQUENCE [LARGE SCALE GENOMIC DNA]</scope>
    <source>
        <strain evidence="2 3">Wien I</strain>
    </source>
</reference>
<protein>
    <submittedName>
        <fullName evidence="2">Uncharacterized protein</fullName>
    </submittedName>
</protein>
<evidence type="ECO:0000313" key="2">
    <source>
        <dbReference type="EMBL" id="PHJ18644.1"/>
    </source>
</evidence>
<proteinExistence type="predicted"/>
<keyword evidence="3" id="KW-1185">Reference proteome</keyword>
<gene>
    <name evidence="2" type="ORF">CSUI_007529</name>
</gene>
<dbReference type="EMBL" id="MIGC01003979">
    <property type="protein sequence ID" value="PHJ18644.1"/>
    <property type="molecule type" value="Genomic_DNA"/>
</dbReference>
<feature type="region of interest" description="Disordered" evidence="1">
    <location>
        <begin position="68"/>
        <end position="126"/>
    </location>
</feature>
<organism evidence="2 3">
    <name type="scientific">Cystoisospora suis</name>
    <dbReference type="NCBI Taxonomy" id="483139"/>
    <lineage>
        <taxon>Eukaryota</taxon>
        <taxon>Sar</taxon>
        <taxon>Alveolata</taxon>
        <taxon>Apicomplexa</taxon>
        <taxon>Conoidasida</taxon>
        <taxon>Coccidia</taxon>
        <taxon>Eucoccidiorida</taxon>
        <taxon>Eimeriorina</taxon>
        <taxon>Sarcocystidae</taxon>
        <taxon>Cystoisospora</taxon>
    </lineage>
</organism>
<dbReference type="AlphaFoldDB" id="A0A2C6KQ97"/>
<evidence type="ECO:0000256" key="1">
    <source>
        <dbReference type="SAM" id="MobiDB-lite"/>
    </source>
</evidence>
<comment type="caution">
    <text evidence="2">The sequence shown here is derived from an EMBL/GenBank/DDBJ whole genome shotgun (WGS) entry which is preliminary data.</text>
</comment>
<evidence type="ECO:0000313" key="3">
    <source>
        <dbReference type="Proteomes" id="UP000221165"/>
    </source>
</evidence>